<dbReference type="STRING" id="42156.A0A3P6TND6"/>
<dbReference type="GO" id="GO:0031593">
    <property type="term" value="F:polyubiquitin modification-dependent protein binding"/>
    <property type="evidence" value="ECO:0007669"/>
    <property type="project" value="TreeGrafter"/>
</dbReference>
<dbReference type="GO" id="GO:0006511">
    <property type="term" value="P:ubiquitin-dependent protein catabolic process"/>
    <property type="evidence" value="ECO:0007669"/>
    <property type="project" value="InterPro"/>
</dbReference>
<evidence type="ECO:0000259" key="4">
    <source>
        <dbReference type="Pfam" id="PF03152"/>
    </source>
</evidence>
<dbReference type="InterPro" id="IPR042299">
    <property type="entry name" value="Ufd1-like_Nn"/>
</dbReference>
<protein>
    <recommendedName>
        <fullName evidence="8">Ubiquitin fusion degradation protein UFD1 containing protein</fullName>
    </recommendedName>
</protein>
<name>A0A3P6TND6_LITSI</name>
<evidence type="ECO:0000313" key="7">
    <source>
        <dbReference type="Proteomes" id="UP000277928"/>
    </source>
</evidence>
<dbReference type="Pfam" id="PF24842">
    <property type="entry name" value="UFD1_N2"/>
    <property type="match status" value="1"/>
</dbReference>
<evidence type="ECO:0000259" key="5">
    <source>
        <dbReference type="Pfam" id="PF24842"/>
    </source>
</evidence>
<gene>
    <name evidence="6" type="ORF">NLS_LOCUS7784</name>
</gene>
<dbReference type="GO" id="GO:0036503">
    <property type="term" value="P:ERAD pathway"/>
    <property type="evidence" value="ECO:0007669"/>
    <property type="project" value="TreeGrafter"/>
</dbReference>
<accession>A0A3P6TND6</accession>
<dbReference type="GO" id="GO:0034098">
    <property type="term" value="C:VCP-NPL4-UFD1 AAA ATPase complex"/>
    <property type="evidence" value="ECO:0007669"/>
    <property type="project" value="TreeGrafter"/>
</dbReference>
<dbReference type="EMBL" id="UYRX01000863">
    <property type="protein sequence ID" value="VDK86747.1"/>
    <property type="molecule type" value="Genomic_DNA"/>
</dbReference>
<dbReference type="Gene3D" id="2.40.40.50">
    <property type="entry name" value="Ubiquitin fusion degradation protein UFD1, N-terminal domain"/>
    <property type="match status" value="1"/>
</dbReference>
<dbReference type="FunFam" id="3.10.330.10:FF:000002">
    <property type="entry name" value="ubiquitin fusion degradation protein 1 homolog"/>
    <property type="match status" value="1"/>
</dbReference>
<dbReference type="PANTHER" id="PTHR12555">
    <property type="entry name" value="UBIQUITIN FUSION DEGRADATON PROTEIN 1"/>
    <property type="match status" value="1"/>
</dbReference>
<organism evidence="6 7">
    <name type="scientific">Litomosoides sigmodontis</name>
    <name type="common">Filarial nematode worm</name>
    <dbReference type="NCBI Taxonomy" id="42156"/>
    <lineage>
        <taxon>Eukaryota</taxon>
        <taxon>Metazoa</taxon>
        <taxon>Ecdysozoa</taxon>
        <taxon>Nematoda</taxon>
        <taxon>Chromadorea</taxon>
        <taxon>Rhabditida</taxon>
        <taxon>Spirurina</taxon>
        <taxon>Spiruromorpha</taxon>
        <taxon>Filarioidea</taxon>
        <taxon>Onchocercidae</taxon>
        <taxon>Litomosoides</taxon>
    </lineage>
</organism>
<dbReference type="Pfam" id="PF03152">
    <property type="entry name" value="UFD1_N1"/>
    <property type="match status" value="1"/>
</dbReference>
<keyword evidence="7" id="KW-1185">Reference proteome</keyword>
<dbReference type="Proteomes" id="UP000277928">
    <property type="component" value="Unassembled WGS sequence"/>
</dbReference>
<feature type="domain" description="Ubiquitin fusion degradation protein UFD1 N-terminal subdomain 1" evidence="4">
    <location>
        <begin position="17"/>
        <end position="119"/>
    </location>
</feature>
<evidence type="ECO:0008006" key="8">
    <source>
        <dbReference type="Google" id="ProtNLM"/>
    </source>
</evidence>
<comment type="similarity">
    <text evidence="1">Belongs to the UFD1 family.</text>
</comment>
<dbReference type="InterPro" id="IPR004854">
    <property type="entry name" value="Ufd1-like"/>
</dbReference>
<dbReference type="PANTHER" id="PTHR12555:SF13">
    <property type="entry name" value="UBIQUITIN RECOGNITION FACTOR IN ER-ASSOCIATED DEGRADATION PROTEIN 1"/>
    <property type="match status" value="1"/>
</dbReference>
<sequence>MFDGFGAIMFGAPVRPFDLQLRCFSAAFYEGADTKKINELNHGGKILLPPSALDLLVRLNIEYPMMFRVQNLNDSGCSTHCGVLEFLAEEGRCYLPSWMMRQLNLNEGECVRITYATLPKATYTKLKPQSADFLSISNPRAVLEVELRKFACLTKGDIIAVEYNDQILEFLVMEVKPGRAVSIIECDMNVEFDAPEGYVEPNTNAASSSNAAPSVSPAQTVDEVGMKCGSGFRAFTGTGHRLDGKSKSSTTSLTEVDAAERSLPQLTVNTNYSPGKLEFIRYDYKCRSLMEKELAEAAKGKKSGNAIPFEGGGHVLRATRR</sequence>
<evidence type="ECO:0000256" key="3">
    <source>
        <dbReference type="SAM" id="MobiDB-lite"/>
    </source>
</evidence>
<keyword evidence="2" id="KW-0833">Ubl conjugation pathway</keyword>
<evidence type="ECO:0000313" key="6">
    <source>
        <dbReference type="EMBL" id="VDK86747.1"/>
    </source>
</evidence>
<dbReference type="OMA" id="WMMQQLC"/>
<dbReference type="InterPro" id="IPR055417">
    <property type="entry name" value="UFD1_N1"/>
</dbReference>
<dbReference type="OrthoDB" id="422728at2759"/>
<dbReference type="Gene3D" id="3.10.330.10">
    <property type="match status" value="1"/>
</dbReference>
<feature type="region of interest" description="Disordered" evidence="3">
    <location>
        <begin position="299"/>
        <end position="321"/>
    </location>
</feature>
<evidence type="ECO:0000256" key="1">
    <source>
        <dbReference type="ARBA" id="ARBA00006043"/>
    </source>
</evidence>
<proteinExistence type="inferred from homology"/>
<feature type="domain" description="Ubiquitin fusion degradation protein UFD1 N-terminal subdomain 2" evidence="5">
    <location>
        <begin position="120"/>
        <end position="195"/>
    </location>
</feature>
<dbReference type="AlphaFoldDB" id="A0A3P6TND6"/>
<evidence type="ECO:0000256" key="2">
    <source>
        <dbReference type="ARBA" id="ARBA00022786"/>
    </source>
</evidence>
<reference evidence="6 7" key="1">
    <citation type="submission" date="2018-08" db="EMBL/GenBank/DDBJ databases">
        <authorList>
            <person name="Laetsch R D."/>
            <person name="Stevens L."/>
            <person name="Kumar S."/>
            <person name="Blaxter L. M."/>
        </authorList>
    </citation>
    <scope>NUCLEOTIDE SEQUENCE [LARGE SCALE GENOMIC DNA]</scope>
</reference>
<dbReference type="InterPro" id="IPR055418">
    <property type="entry name" value="UFD1_N2"/>
</dbReference>